<evidence type="ECO:0000256" key="1">
    <source>
        <dbReference type="ARBA" id="ARBA00022555"/>
    </source>
</evidence>
<accession>A0A7Y7Y4I0</accession>
<dbReference type="SUPFAM" id="SSF50249">
    <property type="entry name" value="Nucleic acid-binding proteins"/>
    <property type="match status" value="1"/>
</dbReference>
<dbReference type="InterPro" id="IPR012340">
    <property type="entry name" value="NA-bd_OB-fold"/>
</dbReference>
<dbReference type="Pfam" id="PF01588">
    <property type="entry name" value="tRNA_bind"/>
    <property type="match status" value="1"/>
</dbReference>
<dbReference type="Proteomes" id="UP000517547">
    <property type="component" value="Unassembled WGS sequence"/>
</dbReference>
<dbReference type="AlphaFoldDB" id="A0A7Y7Y4I0"/>
<proteinExistence type="predicted"/>
<evidence type="ECO:0000259" key="4">
    <source>
        <dbReference type="PROSITE" id="PS50886"/>
    </source>
</evidence>
<evidence type="ECO:0000256" key="3">
    <source>
        <dbReference type="PROSITE-ProRule" id="PRU00209"/>
    </source>
</evidence>
<dbReference type="RefSeq" id="WP_017128921.1">
    <property type="nucleotide sequence ID" value="NZ_JACAOK010000047.1"/>
</dbReference>
<dbReference type="InterPro" id="IPR051270">
    <property type="entry name" value="Tyrosine-tRNA_ligase_regulator"/>
</dbReference>
<dbReference type="CDD" id="cd02798">
    <property type="entry name" value="tRNA_bind_CsaA"/>
    <property type="match status" value="1"/>
</dbReference>
<sequence>MTPYEAFSHVDIRIGQIVRVELNEKAKKPAYKFWIDFGELGTKTTSAQYTRLYQPQELIGKQVVCAVNLGDRSIAGFTSQVLMLGAEAGEGEVVYLAPERQVEPGRRVF</sequence>
<comment type="caution">
    <text evidence="5">The sequence shown here is derived from an EMBL/GenBank/DDBJ whole genome shotgun (WGS) entry which is preliminary data.</text>
</comment>
<reference evidence="5 6" key="1">
    <citation type="submission" date="2020-04" db="EMBL/GenBank/DDBJ databases">
        <title>Molecular characterization of pseudomonads from Agaricus bisporus reveal novel blotch 2 pathogens in Western Europe.</title>
        <authorList>
            <person name="Taparia T."/>
            <person name="Krijger M."/>
            <person name="Haynes E."/>
            <person name="Elpinstone J.G."/>
            <person name="Noble R."/>
            <person name="Van Der Wolf J."/>
        </authorList>
    </citation>
    <scope>NUCLEOTIDE SEQUENCE [LARGE SCALE GENOMIC DNA]</scope>
    <source>
        <strain evidence="5 6">IPO3738</strain>
    </source>
</reference>
<dbReference type="GO" id="GO:0000049">
    <property type="term" value="F:tRNA binding"/>
    <property type="evidence" value="ECO:0007669"/>
    <property type="project" value="UniProtKB-UniRule"/>
</dbReference>
<dbReference type="Gene3D" id="2.40.50.140">
    <property type="entry name" value="Nucleic acid-binding proteins"/>
    <property type="match status" value="1"/>
</dbReference>
<name>A0A7Y7Y4I0_9PSED</name>
<keyword evidence="2 3" id="KW-0694">RNA-binding</keyword>
<dbReference type="PANTHER" id="PTHR11586:SF37">
    <property type="entry name" value="TRNA-BINDING DOMAIN-CONTAINING PROTEIN"/>
    <property type="match status" value="1"/>
</dbReference>
<gene>
    <name evidence="5" type="ORF">HX845_29185</name>
</gene>
<organism evidence="5 6">
    <name type="scientific">Pseudomonas gingeri</name>
    <dbReference type="NCBI Taxonomy" id="117681"/>
    <lineage>
        <taxon>Bacteria</taxon>
        <taxon>Pseudomonadati</taxon>
        <taxon>Pseudomonadota</taxon>
        <taxon>Gammaproteobacteria</taxon>
        <taxon>Pseudomonadales</taxon>
        <taxon>Pseudomonadaceae</taxon>
        <taxon>Pseudomonas</taxon>
    </lineage>
</organism>
<protein>
    <submittedName>
        <fullName evidence="5">tRNA-binding protein</fullName>
    </submittedName>
</protein>
<evidence type="ECO:0000313" key="5">
    <source>
        <dbReference type="EMBL" id="NWC17761.1"/>
    </source>
</evidence>
<evidence type="ECO:0000256" key="2">
    <source>
        <dbReference type="ARBA" id="ARBA00022884"/>
    </source>
</evidence>
<dbReference type="InterPro" id="IPR002547">
    <property type="entry name" value="tRNA-bd_dom"/>
</dbReference>
<feature type="domain" description="TRNA-binding" evidence="4">
    <location>
        <begin position="6"/>
        <end position="109"/>
    </location>
</feature>
<dbReference type="GeneID" id="57662397"/>
<dbReference type="InterPro" id="IPR008231">
    <property type="entry name" value="CsaA"/>
</dbReference>
<keyword evidence="1 3" id="KW-0820">tRNA-binding</keyword>
<dbReference type="FunFam" id="2.40.50.140:FF:000165">
    <property type="entry name" value="Chaperone CsaA"/>
    <property type="match status" value="1"/>
</dbReference>
<dbReference type="EMBL" id="JACAQE010000010">
    <property type="protein sequence ID" value="NWC17761.1"/>
    <property type="molecule type" value="Genomic_DNA"/>
</dbReference>
<dbReference type="NCBIfam" id="NF007495">
    <property type="entry name" value="PRK10089.1-4"/>
    <property type="match status" value="1"/>
</dbReference>
<dbReference type="NCBIfam" id="TIGR02222">
    <property type="entry name" value="chap_CsaA"/>
    <property type="match status" value="1"/>
</dbReference>
<dbReference type="PANTHER" id="PTHR11586">
    <property type="entry name" value="TRNA-AMINOACYLATION COFACTOR ARC1 FAMILY MEMBER"/>
    <property type="match status" value="1"/>
</dbReference>
<dbReference type="NCBIfam" id="NF007494">
    <property type="entry name" value="PRK10089.1-3"/>
    <property type="match status" value="1"/>
</dbReference>
<dbReference type="PROSITE" id="PS50886">
    <property type="entry name" value="TRBD"/>
    <property type="match status" value="1"/>
</dbReference>
<evidence type="ECO:0000313" key="6">
    <source>
        <dbReference type="Proteomes" id="UP000517547"/>
    </source>
</evidence>